<name>A0AC34PYF8_9BILA</name>
<sequence>MFFSDIKTEECTFEEIDLEVNNQTTEIDNSQVSSVEDSEEVHLLVKSEEMTATHLKVAPRGVPLSTTTLGAPSSSKDNPNADGSVHSFGSRRGKSPRQSQRKHLSIKTSKFWMRILKPWKWKKRSKKTKLSRTGSNSSRNGPQSVNAVDAVISPHLTSPEQYFEAATSLRHSIQDKIDMTETTPNKSIGENSNTSFHTIEIGRASTHSLNTLNSCKPSIYSVASTNTTPVSHSIQSGEHSAANKENHTPFSTTIGTATPKAKVTRFLPHPPRQTTADDCVEHSAENSPTNSDYSYSSSSSGSTTFPAFAFNAGDRSSVISLAGELGDPIFTSFSADPTLPPKFPTAEASIPEIAKDNCPTVLIENETATMNGVMRRIPVYQEVAASEPNLNAQPRKPVLRKPGQPSRFRQKQVKKESIGSPRKSDSPRNDHLPNRLTDDSDSDSDIKYRSDESDDELFVPKPSTASDKTGSLAIGRWGSSVADVDAPRSTNPAIASKIVPRPSMCESHCSHSNVEDEEEEVAINNALAAKLQRRDTMARKLDAPDPVDDIPNQTADERRRIMHRVSLKLERKLSERPLAEELEQRNILKTELAISKANMDETRKMLLRKLSFRPTIQQLKDKQIIKFNDYVEVTEAEMYDRKGDKPWTRLTPAEKALIRKELNDFKATEMDVHAESRIYTRYHRPKCLYIQSKRHINGFAFQFRELFRTCDEFSKFKYG</sequence>
<evidence type="ECO:0000313" key="1">
    <source>
        <dbReference type="Proteomes" id="UP000887576"/>
    </source>
</evidence>
<dbReference type="WBParaSite" id="JU765_v2.g11144.t1">
    <property type="protein sequence ID" value="JU765_v2.g11144.t1"/>
    <property type="gene ID" value="JU765_v2.g11144"/>
</dbReference>
<protein>
    <submittedName>
        <fullName evidence="2">Phosphatase and actin regulator</fullName>
    </submittedName>
</protein>
<evidence type="ECO:0000313" key="2">
    <source>
        <dbReference type="WBParaSite" id="JU765_v2.g11144.t1"/>
    </source>
</evidence>
<proteinExistence type="predicted"/>
<accession>A0AC34PYF8</accession>
<organism evidence="1 2">
    <name type="scientific">Panagrolaimus sp. JU765</name>
    <dbReference type="NCBI Taxonomy" id="591449"/>
    <lineage>
        <taxon>Eukaryota</taxon>
        <taxon>Metazoa</taxon>
        <taxon>Ecdysozoa</taxon>
        <taxon>Nematoda</taxon>
        <taxon>Chromadorea</taxon>
        <taxon>Rhabditida</taxon>
        <taxon>Tylenchina</taxon>
        <taxon>Panagrolaimomorpha</taxon>
        <taxon>Panagrolaimoidea</taxon>
        <taxon>Panagrolaimidae</taxon>
        <taxon>Panagrolaimus</taxon>
    </lineage>
</organism>
<dbReference type="Proteomes" id="UP000887576">
    <property type="component" value="Unplaced"/>
</dbReference>
<reference evidence="2" key="1">
    <citation type="submission" date="2022-11" db="UniProtKB">
        <authorList>
            <consortium name="WormBaseParasite"/>
        </authorList>
    </citation>
    <scope>IDENTIFICATION</scope>
</reference>